<sequence>CVTSDPQSAINDFCSLAAMRRELRLRRTAALLRTKRIVGMTVTGASIQRDILRLVRPSLLVVEEAAEVGEPQLLACLSPSVQHLVLIGDHKQLRPPTESHRLARYFDLDVSMFERLINNGISYDQLALQNRMRPELSQFLRDIYPGLKDNLPVVTKHQATPCVAKSAFFWDHSEPETGDRSYINKEEAERCVALALFLISQGVAPSRITILAAYRSQTALISQLVRQRAEQHQHLFPEYFANRAKAGGSAGAAAAGEAEEADDEAVESRGPPILAHTVDVYQGDENDFVIVSLVRSNEECTVGFLKEVSRRCVAQSRARCGFWLIGNADCLTKEVGHWRTLLKSMREAGCVGKQLPLRCVLHPAETQLEASDAASVPAVGAKFCTLNCDMMMECGLHRCPLPCQPRHSHDRCAVRSEVTLPDCGHRAAKLCHQSLEELRCCTMVDFAFEACGHPGRKECWQPEGQLQCLRPCDRDLPGCGHRCQLLCWERCAPESCAQCRADEAARNAELQARRQAAQDEARREAKVELEAIKKQMDGCVKRLELTRDGESASEFLDVEDRVLKYIRAEHSWYPTVNRVEKVLNASLKRKFLSYKSALMFEPDRCELKFHGTSAEGVEGIITSGFRLPEKAGMYGAGIYFASDSSKSAREIYTKGSNMLMLCEVLLGRSLTVLGATKDTYNFKRMRQEKYDSLFAPRNSRATNGVMNDEFVVFEPAQAYPKYIVHYSCVDGSAALKGLPTVLAEGVTRINRPQRHEVDQNNPLFVYWSLVNSRFLSGLTTHGITVTQVQVNQNSDLLAKFEARRLKAGAAAKAPYGFTWAADQREAESVMKSGFSPAAVSGLKFTQLPDLQQMRAAVGGRLALLCKLLPSRHAGSGDPGAPWSIDSPDCAYPRYAIHFSMAG</sequence>
<dbReference type="InterPro" id="IPR047187">
    <property type="entry name" value="SF1_C_Upf1"/>
</dbReference>
<dbReference type="GO" id="GO:0003950">
    <property type="term" value="F:NAD+ poly-ADP-ribosyltransferase activity"/>
    <property type="evidence" value="ECO:0007669"/>
    <property type="project" value="UniProtKB-UniRule"/>
</dbReference>
<keyword evidence="4" id="KW-1185">Reference proteome</keyword>
<dbReference type="GO" id="GO:0031380">
    <property type="term" value="C:nuclear RNA-directed RNA polymerase complex"/>
    <property type="evidence" value="ECO:0007669"/>
    <property type="project" value="TreeGrafter"/>
</dbReference>
<evidence type="ECO:0000256" key="2">
    <source>
        <dbReference type="SAM" id="Coils"/>
    </source>
</evidence>
<dbReference type="SUPFAM" id="SSF52540">
    <property type="entry name" value="P-loop containing nucleoside triphosphate hydrolases"/>
    <property type="match status" value="1"/>
</dbReference>
<dbReference type="EC" id="2.4.2.-" evidence="1"/>
<dbReference type="InterPro" id="IPR027417">
    <property type="entry name" value="P-loop_NTPase"/>
</dbReference>
<evidence type="ECO:0000313" key="5">
    <source>
        <dbReference type="WBParaSite" id="maker-uti_cns_0045480-snap-gene-2.22-mRNA-1"/>
    </source>
</evidence>
<dbReference type="Pfam" id="PF13087">
    <property type="entry name" value="AAA_12"/>
    <property type="match status" value="1"/>
</dbReference>
<dbReference type="Pfam" id="PF13086">
    <property type="entry name" value="AAA_11"/>
    <property type="match status" value="1"/>
</dbReference>
<keyword evidence="1" id="KW-0808">Transferase</keyword>
<dbReference type="PANTHER" id="PTHR10887:SF341">
    <property type="entry name" value="NFX1-TYPE ZINC FINGER-CONTAINING PROTEIN 1"/>
    <property type="match status" value="1"/>
</dbReference>
<dbReference type="WBParaSite" id="maker-uti_cns_0045480-snap-gene-2.22-mRNA-1">
    <property type="protein sequence ID" value="maker-uti_cns_0045480-snap-gene-2.22-mRNA-1"/>
    <property type="gene ID" value="maker-uti_cns_0045480-snap-gene-2.22"/>
</dbReference>
<keyword evidence="1" id="KW-0328">Glycosyltransferase</keyword>
<dbReference type="Proteomes" id="UP000095280">
    <property type="component" value="Unplaced"/>
</dbReference>
<name>A0A1I8J2R6_9PLAT</name>
<dbReference type="GO" id="GO:0031048">
    <property type="term" value="P:regulatory ncRNA-mediated heterochromatin formation"/>
    <property type="evidence" value="ECO:0007669"/>
    <property type="project" value="TreeGrafter"/>
</dbReference>
<evidence type="ECO:0000256" key="1">
    <source>
        <dbReference type="RuleBase" id="RU362114"/>
    </source>
</evidence>
<dbReference type="CDD" id="cd18808">
    <property type="entry name" value="SF1_C_Upf1"/>
    <property type="match status" value="1"/>
</dbReference>
<dbReference type="InterPro" id="IPR041679">
    <property type="entry name" value="DNA2/NAM7-like_C"/>
</dbReference>
<keyword evidence="2" id="KW-0175">Coiled coil</keyword>
<dbReference type="InterPro" id="IPR045055">
    <property type="entry name" value="DNA2/NAM7-like"/>
</dbReference>
<proteinExistence type="predicted"/>
<reference evidence="5" key="1">
    <citation type="submission" date="2016-11" db="UniProtKB">
        <authorList>
            <consortium name="WormBaseParasite"/>
        </authorList>
    </citation>
    <scope>IDENTIFICATION</scope>
</reference>
<dbReference type="Gene3D" id="3.40.50.300">
    <property type="entry name" value="P-loop containing nucleotide triphosphate hydrolases"/>
    <property type="match status" value="2"/>
</dbReference>
<protein>
    <recommendedName>
        <fullName evidence="1">Poly [ADP-ribose] polymerase</fullName>
        <shortName evidence="1">PARP</shortName>
        <ecNumber evidence="1">2.4.2.-</ecNumber>
    </recommendedName>
</protein>
<evidence type="ECO:0000313" key="4">
    <source>
        <dbReference type="Proteomes" id="UP000095280"/>
    </source>
</evidence>
<dbReference type="InterPro" id="IPR041677">
    <property type="entry name" value="DNA2/NAM7_AAA_11"/>
</dbReference>
<evidence type="ECO:0000259" key="3">
    <source>
        <dbReference type="PROSITE" id="PS51059"/>
    </source>
</evidence>
<feature type="domain" description="PARP catalytic" evidence="3">
    <location>
        <begin position="534"/>
        <end position="735"/>
    </location>
</feature>
<dbReference type="PANTHER" id="PTHR10887">
    <property type="entry name" value="DNA2/NAM7 HELICASE FAMILY"/>
    <property type="match status" value="1"/>
</dbReference>
<dbReference type="Pfam" id="PF00644">
    <property type="entry name" value="PARP"/>
    <property type="match status" value="1"/>
</dbReference>
<dbReference type="PROSITE" id="PS51059">
    <property type="entry name" value="PARP_CATALYTIC"/>
    <property type="match status" value="1"/>
</dbReference>
<organism evidence="4 5">
    <name type="scientific">Macrostomum lignano</name>
    <dbReference type="NCBI Taxonomy" id="282301"/>
    <lineage>
        <taxon>Eukaryota</taxon>
        <taxon>Metazoa</taxon>
        <taxon>Spiralia</taxon>
        <taxon>Lophotrochozoa</taxon>
        <taxon>Platyhelminthes</taxon>
        <taxon>Rhabditophora</taxon>
        <taxon>Macrostomorpha</taxon>
        <taxon>Macrostomida</taxon>
        <taxon>Macrostomidae</taxon>
        <taxon>Macrostomum</taxon>
    </lineage>
</organism>
<accession>A0A1I8J2R6</accession>
<dbReference type="InterPro" id="IPR012317">
    <property type="entry name" value="Poly(ADP-ribose)pol_cat_dom"/>
</dbReference>
<dbReference type="AlphaFoldDB" id="A0A1I8J2R6"/>
<feature type="coiled-coil region" evidence="2">
    <location>
        <begin position="500"/>
        <end position="527"/>
    </location>
</feature>
<keyword evidence="1" id="KW-0520">NAD</keyword>
<dbReference type="GO" id="GO:0004386">
    <property type="term" value="F:helicase activity"/>
    <property type="evidence" value="ECO:0007669"/>
    <property type="project" value="InterPro"/>
</dbReference>
<dbReference type="Gene3D" id="3.90.228.10">
    <property type="match status" value="1"/>
</dbReference>
<dbReference type="SUPFAM" id="SSF56399">
    <property type="entry name" value="ADP-ribosylation"/>
    <property type="match status" value="1"/>
</dbReference>